<gene>
    <name evidence="1" type="ORF">GmarT_50510</name>
</gene>
<proteinExistence type="predicted"/>
<dbReference type="Proteomes" id="UP000322887">
    <property type="component" value="Chromosome"/>
</dbReference>
<organism evidence="1 2">
    <name type="scientific">Gimesia maris</name>
    <dbReference type="NCBI Taxonomy" id="122"/>
    <lineage>
        <taxon>Bacteria</taxon>
        <taxon>Pseudomonadati</taxon>
        <taxon>Planctomycetota</taxon>
        <taxon>Planctomycetia</taxon>
        <taxon>Planctomycetales</taxon>
        <taxon>Planctomycetaceae</taxon>
        <taxon>Gimesia</taxon>
    </lineage>
</organism>
<name>A0ABX5YTN9_9PLAN</name>
<keyword evidence="2" id="KW-1185">Reference proteome</keyword>
<dbReference type="EMBL" id="CP042910">
    <property type="protein sequence ID" value="QEG19154.1"/>
    <property type="molecule type" value="Genomic_DNA"/>
</dbReference>
<evidence type="ECO:0000313" key="1">
    <source>
        <dbReference type="EMBL" id="QEG19154.1"/>
    </source>
</evidence>
<protein>
    <submittedName>
        <fullName evidence="1">Uncharacterized protein</fullName>
    </submittedName>
</protein>
<reference evidence="1 2" key="1">
    <citation type="submission" date="2019-08" db="EMBL/GenBank/DDBJ databases">
        <title>Deep-cultivation of Planctomycetes and their phenomic and genomic characterization uncovers novel biology.</title>
        <authorList>
            <person name="Wiegand S."/>
            <person name="Jogler M."/>
            <person name="Boedeker C."/>
            <person name="Pinto D."/>
            <person name="Vollmers J."/>
            <person name="Rivas-Marin E."/>
            <person name="Kohn T."/>
            <person name="Peeters S.H."/>
            <person name="Heuer A."/>
            <person name="Rast P."/>
            <person name="Oberbeckmann S."/>
            <person name="Bunk B."/>
            <person name="Jeske O."/>
            <person name="Meyerdierks A."/>
            <person name="Storesund J.E."/>
            <person name="Kallscheuer N."/>
            <person name="Luecker S."/>
            <person name="Lage O.M."/>
            <person name="Pohl T."/>
            <person name="Merkel B.J."/>
            <person name="Hornburger P."/>
            <person name="Mueller R.-W."/>
            <person name="Bruemmer F."/>
            <person name="Labrenz M."/>
            <person name="Spormann A.M."/>
            <person name="Op den Camp H."/>
            <person name="Overmann J."/>
            <person name="Amann R."/>
            <person name="Jetten M.S.M."/>
            <person name="Mascher T."/>
            <person name="Medema M.H."/>
            <person name="Devos D.P."/>
            <person name="Kaster A.-K."/>
            <person name="Ovreas L."/>
            <person name="Rohde M."/>
            <person name="Galperin M.Y."/>
            <person name="Jogler C."/>
        </authorList>
    </citation>
    <scope>NUCLEOTIDE SEQUENCE [LARGE SCALE GENOMIC DNA]</scope>
    <source>
        <strain evidence="1 2">DSM 8797</strain>
    </source>
</reference>
<accession>A0ABX5YTN9</accession>
<evidence type="ECO:0000313" key="2">
    <source>
        <dbReference type="Proteomes" id="UP000322887"/>
    </source>
</evidence>
<sequence length="481" mass="54655">MFSWHIEQLQWTCQVFYFTTNSLESERDRFVIRLLQFTAMMIVTLTHNHLQVSAVEPNPVQKQTDLKRQVETLITQLDDNQRRVREQAESKLIELGTPVLSLLPPPELVTTASVREALIRVKLQIEKQAALDSLHSSLISLEGSYSLKSILQHISSQSGNTFGLHKITDETLNRKIQVEFAKTPFWQAIDELCQKLPLTYQIDGSSDSMQFQLNTEDNSSRSSKDLKTCYDGPFKITILDIQNRPLRGSSNKDLLSVKFQVEVEPRLRPLFLSYAAREIHCSTSQSKKLSPFTPQANLELPLGEGGKNVNFTMTWVLNNEQKHSTFNIQGTMQMELAAETLPITFDNLLESKGAIRRRGNVSVELVNVEQKNLLTSQTCNVRIALSYDYGGPAFESHRTWIYHNRAYLENPEGQKYWLNGASHTTLESAGKIGVSYQFTDLPLRQNSLRFTYLAPTLITAAPISFRFEKLKLPADGDKNTP</sequence>